<evidence type="ECO:0000313" key="2">
    <source>
        <dbReference type="EMBL" id="MDC3735678.1"/>
    </source>
</evidence>
<reference evidence="2" key="1">
    <citation type="submission" date="2021-04" db="EMBL/GenBank/DDBJ databases">
        <title>Genome Sequence and Comparative Genome Analysis of Pseudomonas syringae pv. syringae strains EC33 and LMG5496 isolated from Citrus plants from Tunisia and Greece.</title>
        <authorList>
            <person name="Abdellatif E."/>
            <person name="Baeyen S."/>
        </authorList>
    </citation>
    <scope>NUCLEOTIDE SEQUENCE</scope>
    <source>
        <strain evidence="2">LMG 5496</strain>
    </source>
</reference>
<sequence>MSVKQSESSSGRNEKPSKVEEGEVGTYGETAPRSVGDGLTPDHIPPFAAVKDASRRQAVELSDSELKALRNNTNCVFVKTCSHIAESRTFSSRNSKEKIATDGSDLYKVAEADLDTWMPVWKREGWSQAKIDETRSGVHDFNKKLFDDMGIKYEP</sequence>
<comment type="caution">
    <text evidence="2">The sequence shown here is derived from an EMBL/GenBank/DDBJ whole genome shotgun (WGS) entry which is preliminary data.</text>
</comment>
<dbReference type="EMBL" id="JAGSOW010000002">
    <property type="protein sequence ID" value="MDC3735678.1"/>
    <property type="molecule type" value="Genomic_DNA"/>
</dbReference>
<feature type="region of interest" description="Disordered" evidence="1">
    <location>
        <begin position="1"/>
        <end position="46"/>
    </location>
</feature>
<dbReference type="AlphaFoldDB" id="A0AB35JI08"/>
<accession>A0AB35JI08</accession>
<feature type="compositionally biased region" description="Polar residues" evidence="1">
    <location>
        <begin position="1"/>
        <end position="11"/>
    </location>
</feature>
<organism evidence="2 3">
    <name type="scientific">Pseudomonas syringae pv. syringae</name>
    <dbReference type="NCBI Taxonomy" id="321"/>
    <lineage>
        <taxon>Bacteria</taxon>
        <taxon>Pseudomonadati</taxon>
        <taxon>Pseudomonadota</taxon>
        <taxon>Gammaproteobacteria</taxon>
        <taxon>Pseudomonadales</taxon>
        <taxon>Pseudomonadaceae</taxon>
        <taxon>Pseudomonas</taxon>
        <taxon>Pseudomonas syringae</taxon>
    </lineage>
</organism>
<name>A0AB35JI08_PSESY</name>
<evidence type="ECO:0000313" key="3">
    <source>
        <dbReference type="Proteomes" id="UP001220207"/>
    </source>
</evidence>
<protein>
    <submittedName>
        <fullName evidence="2">Uncharacterized protein</fullName>
    </submittedName>
</protein>
<dbReference type="Proteomes" id="UP001220207">
    <property type="component" value="Unassembled WGS sequence"/>
</dbReference>
<gene>
    <name evidence="2" type="ORF">KDL27_07820</name>
</gene>
<proteinExistence type="predicted"/>
<evidence type="ECO:0000256" key="1">
    <source>
        <dbReference type="SAM" id="MobiDB-lite"/>
    </source>
</evidence>
<dbReference type="RefSeq" id="WP_143104247.1">
    <property type="nucleotide sequence ID" value="NZ_JAGSOW010000002.1"/>
</dbReference>
<feature type="compositionally biased region" description="Basic and acidic residues" evidence="1">
    <location>
        <begin position="12"/>
        <end position="21"/>
    </location>
</feature>